<evidence type="ECO:0000313" key="2">
    <source>
        <dbReference type="EMBL" id="KAH3796292.1"/>
    </source>
</evidence>
<gene>
    <name evidence="2" type="ORF">DPMN_149861</name>
</gene>
<sequence length="100" mass="11994">MNIYYWFFGKLCFFKTGKYTCIEKSTPMKLGDKAWLMSTMIKLVAKCLTFWYNMYNVQHVRRNRRQPQCLRLRARICPGIKSVTNYRKPRARLETGPCNL</sequence>
<name>A0A9D4FI68_DREPO</name>
<dbReference type="Proteomes" id="UP000828390">
    <property type="component" value="Unassembled WGS sequence"/>
</dbReference>
<evidence type="ECO:0000313" key="3">
    <source>
        <dbReference type="Proteomes" id="UP000828390"/>
    </source>
</evidence>
<comment type="caution">
    <text evidence="2">The sequence shown here is derived from an EMBL/GenBank/DDBJ whole genome shotgun (WGS) entry which is preliminary data.</text>
</comment>
<reference evidence="2" key="2">
    <citation type="submission" date="2020-11" db="EMBL/GenBank/DDBJ databases">
        <authorList>
            <person name="McCartney M.A."/>
            <person name="Auch B."/>
            <person name="Kono T."/>
            <person name="Mallez S."/>
            <person name="Becker A."/>
            <person name="Gohl D.M."/>
            <person name="Silverstein K.A.T."/>
            <person name="Koren S."/>
            <person name="Bechman K.B."/>
            <person name="Herman A."/>
            <person name="Abrahante J.E."/>
            <person name="Garbe J."/>
        </authorList>
    </citation>
    <scope>NUCLEOTIDE SEQUENCE</scope>
    <source>
        <strain evidence="2">Duluth1</strain>
        <tissue evidence="2">Whole animal</tissue>
    </source>
</reference>
<dbReference type="AlphaFoldDB" id="A0A9D4FI68"/>
<keyword evidence="3" id="KW-1185">Reference proteome</keyword>
<evidence type="ECO:0000256" key="1">
    <source>
        <dbReference type="SAM" id="Phobius"/>
    </source>
</evidence>
<proteinExistence type="predicted"/>
<dbReference type="EMBL" id="JAIWYP010000007">
    <property type="protein sequence ID" value="KAH3796292.1"/>
    <property type="molecule type" value="Genomic_DNA"/>
</dbReference>
<keyword evidence="1" id="KW-1133">Transmembrane helix</keyword>
<feature type="transmembrane region" description="Helical" evidence="1">
    <location>
        <begin position="34"/>
        <end position="55"/>
    </location>
</feature>
<dbReference type="Gene3D" id="2.60.120.200">
    <property type="match status" value="1"/>
</dbReference>
<keyword evidence="1" id="KW-0812">Transmembrane</keyword>
<organism evidence="2 3">
    <name type="scientific">Dreissena polymorpha</name>
    <name type="common">Zebra mussel</name>
    <name type="synonym">Mytilus polymorpha</name>
    <dbReference type="NCBI Taxonomy" id="45954"/>
    <lineage>
        <taxon>Eukaryota</taxon>
        <taxon>Metazoa</taxon>
        <taxon>Spiralia</taxon>
        <taxon>Lophotrochozoa</taxon>
        <taxon>Mollusca</taxon>
        <taxon>Bivalvia</taxon>
        <taxon>Autobranchia</taxon>
        <taxon>Heteroconchia</taxon>
        <taxon>Euheterodonta</taxon>
        <taxon>Imparidentia</taxon>
        <taxon>Neoheterodontei</taxon>
        <taxon>Myida</taxon>
        <taxon>Dreissenoidea</taxon>
        <taxon>Dreissenidae</taxon>
        <taxon>Dreissena</taxon>
    </lineage>
</organism>
<accession>A0A9D4FI68</accession>
<protein>
    <submittedName>
        <fullName evidence="2">Uncharacterized protein</fullName>
    </submittedName>
</protein>
<keyword evidence="1" id="KW-0472">Membrane</keyword>
<reference evidence="2" key="1">
    <citation type="journal article" date="2019" name="bioRxiv">
        <title>The Genome of the Zebra Mussel, Dreissena polymorpha: A Resource for Invasive Species Research.</title>
        <authorList>
            <person name="McCartney M.A."/>
            <person name="Auch B."/>
            <person name="Kono T."/>
            <person name="Mallez S."/>
            <person name="Zhang Y."/>
            <person name="Obille A."/>
            <person name="Becker A."/>
            <person name="Abrahante J.E."/>
            <person name="Garbe J."/>
            <person name="Badalamenti J.P."/>
            <person name="Herman A."/>
            <person name="Mangelson H."/>
            <person name="Liachko I."/>
            <person name="Sullivan S."/>
            <person name="Sone E.D."/>
            <person name="Koren S."/>
            <person name="Silverstein K.A.T."/>
            <person name="Beckman K.B."/>
            <person name="Gohl D.M."/>
        </authorList>
    </citation>
    <scope>NUCLEOTIDE SEQUENCE</scope>
    <source>
        <strain evidence="2">Duluth1</strain>
        <tissue evidence="2">Whole animal</tissue>
    </source>
</reference>